<proteinExistence type="inferred from homology"/>
<dbReference type="GO" id="GO:0009423">
    <property type="term" value="P:chorismate biosynthetic process"/>
    <property type="evidence" value="ECO:0007669"/>
    <property type="project" value="UniProtKB-UniPathway"/>
</dbReference>
<dbReference type="PROSITE" id="PS01128">
    <property type="entry name" value="SHIKIMATE_KINASE"/>
    <property type="match status" value="1"/>
</dbReference>
<feature type="compositionally biased region" description="Low complexity" evidence="13">
    <location>
        <begin position="11"/>
        <end position="39"/>
    </location>
</feature>
<evidence type="ECO:0000313" key="15">
    <source>
        <dbReference type="Proteomes" id="UP000247498"/>
    </source>
</evidence>
<dbReference type="AlphaFoldDB" id="A0A2V0NP59"/>
<keyword evidence="15" id="KW-1185">Reference proteome</keyword>
<reference evidence="14 15" key="1">
    <citation type="journal article" date="2018" name="Sci. Rep.">
        <title>Raphidocelis subcapitata (=Pseudokirchneriella subcapitata) provides an insight into genome evolution and environmental adaptations in the Sphaeropleales.</title>
        <authorList>
            <person name="Suzuki S."/>
            <person name="Yamaguchi H."/>
            <person name="Nakajima N."/>
            <person name="Kawachi M."/>
        </authorList>
    </citation>
    <scope>NUCLEOTIDE SEQUENCE [LARGE SCALE GENOMIC DNA]</scope>
    <source>
        <strain evidence="14 15">NIES-35</strain>
    </source>
</reference>
<evidence type="ECO:0000256" key="2">
    <source>
        <dbReference type="ARBA" id="ARBA00004229"/>
    </source>
</evidence>
<dbReference type="FunCoup" id="A0A2V0NP59">
    <property type="interactions" value="303"/>
</dbReference>
<evidence type="ECO:0000256" key="7">
    <source>
        <dbReference type="ARBA" id="ARBA00022679"/>
    </source>
</evidence>
<dbReference type="GO" id="GO:0009073">
    <property type="term" value="P:aromatic amino acid family biosynthetic process"/>
    <property type="evidence" value="ECO:0007669"/>
    <property type="project" value="UniProtKB-KW"/>
</dbReference>
<evidence type="ECO:0000256" key="10">
    <source>
        <dbReference type="ARBA" id="ARBA00022840"/>
    </source>
</evidence>
<evidence type="ECO:0000256" key="1">
    <source>
        <dbReference type="ARBA" id="ARBA00002641"/>
    </source>
</evidence>
<dbReference type="UniPathway" id="UPA00053">
    <property type="reaction ID" value="UER00088"/>
</dbReference>
<dbReference type="EC" id="2.7.1.71" evidence="5"/>
<dbReference type="PANTHER" id="PTHR21087">
    <property type="entry name" value="SHIKIMATE KINASE"/>
    <property type="match status" value="1"/>
</dbReference>
<organism evidence="14 15">
    <name type="scientific">Raphidocelis subcapitata</name>
    <dbReference type="NCBI Taxonomy" id="307507"/>
    <lineage>
        <taxon>Eukaryota</taxon>
        <taxon>Viridiplantae</taxon>
        <taxon>Chlorophyta</taxon>
        <taxon>core chlorophytes</taxon>
        <taxon>Chlorophyceae</taxon>
        <taxon>CS clade</taxon>
        <taxon>Sphaeropleales</taxon>
        <taxon>Selenastraceae</taxon>
        <taxon>Raphidocelis</taxon>
    </lineage>
</organism>
<dbReference type="SUPFAM" id="SSF52540">
    <property type="entry name" value="P-loop containing nucleoside triphosphate hydrolases"/>
    <property type="match status" value="1"/>
</dbReference>
<dbReference type="GO" id="GO:0009507">
    <property type="term" value="C:chloroplast"/>
    <property type="evidence" value="ECO:0007669"/>
    <property type="project" value="UniProtKB-SubCell"/>
</dbReference>
<dbReference type="EMBL" id="BDRX01000010">
    <property type="protein sequence ID" value="GBF89384.1"/>
    <property type="molecule type" value="Genomic_DNA"/>
</dbReference>
<comment type="similarity">
    <text evidence="4">Belongs to the shikimate kinase family.</text>
</comment>
<dbReference type="STRING" id="307507.A0A2V0NP59"/>
<feature type="compositionally biased region" description="Basic and acidic residues" evidence="13">
    <location>
        <begin position="357"/>
        <end position="370"/>
    </location>
</feature>
<name>A0A2V0NP59_9CHLO</name>
<dbReference type="PANTHER" id="PTHR21087:SF16">
    <property type="entry name" value="SHIKIMATE KINASE 1, CHLOROPLASTIC"/>
    <property type="match status" value="1"/>
</dbReference>
<dbReference type="GO" id="GO:0008652">
    <property type="term" value="P:amino acid biosynthetic process"/>
    <property type="evidence" value="ECO:0007669"/>
    <property type="project" value="UniProtKB-KW"/>
</dbReference>
<evidence type="ECO:0000256" key="11">
    <source>
        <dbReference type="ARBA" id="ARBA00023141"/>
    </source>
</evidence>
<evidence type="ECO:0000313" key="14">
    <source>
        <dbReference type="EMBL" id="GBF89384.1"/>
    </source>
</evidence>
<feature type="region of interest" description="Disordered" evidence="13">
    <location>
        <begin position="341"/>
        <end position="370"/>
    </location>
</feature>
<protein>
    <recommendedName>
        <fullName evidence="5">shikimate kinase</fullName>
        <ecNumber evidence="5">2.7.1.71</ecNumber>
    </recommendedName>
</protein>
<dbReference type="InterPro" id="IPR031322">
    <property type="entry name" value="Shikimate/glucono_kinase"/>
</dbReference>
<sequence length="370" mass="39435">MLASRQPALTRAPTGQRRAAAAAAAAAVPAPRAPRAPLAAAPVAPPRLAAAARRTAASALAAAGLAAPPARPPRRQRQPPRLWLLLPRAGPGADGAAASDEEPPMSEEERLSVDFDYLSNKIKDTTDVLDPELKGCSIYIIGMMGSGKSTVGRMLANTLRYAFFDTDGVIEKAHPGMSVADIFREYGEEYFRKCESQVLKELAPYKNLVVSTGGGAVTNPMNWSYMHNGIVAWLEGAPELLARRVVAEGVEKRPLLYGDGVTADNAFGVANAKLTALLEAREKYYENADVRVPLSGVAADEDRGAPAAVVMYRLLTRVLDKIEATKAEREARRTFTIEGLAGKPVAAGGPAAAGEGEEGRRQQRQQRAEE</sequence>
<dbReference type="Gene3D" id="3.40.50.300">
    <property type="entry name" value="P-loop containing nucleotide triphosphate hydrolases"/>
    <property type="match status" value="1"/>
</dbReference>
<keyword evidence="6" id="KW-0028">Amino-acid biosynthesis</keyword>
<evidence type="ECO:0000256" key="13">
    <source>
        <dbReference type="SAM" id="MobiDB-lite"/>
    </source>
</evidence>
<feature type="region of interest" description="Disordered" evidence="13">
    <location>
        <begin position="1"/>
        <end position="39"/>
    </location>
</feature>
<keyword evidence="9" id="KW-0418">Kinase</keyword>
<evidence type="ECO:0000256" key="6">
    <source>
        <dbReference type="ARBA" id="ARBA00022605"/>
    </source>
</evidence>
<evidence type="ECO:0000256" key="9">
    <source>
        <dbReference type="ARBA" id="ARBA00022777"/>
    </source>
</evidence>
<evidence type="ECO:0000256" key="3">
    <source>
        <dbReference type="ARBA" id="ARBA00004842"/>
    </source>
</evidence>
<accession>A0A2V0NP59</accession>
<dbReference type="InParanoid" id="A0A2V0NP59"/>
<dbReference type="OrthoDB" id="197068at2759"/>
<evidence type="ECO:0000256" key="5">
    <source>
        <dbReference type="ARBA" id="ARBA00012154"/>
    </source>
</evidence>
<keyword evidence="8" id="KW-0547">Nucleotide-binding</keyword>
<keyword evidence="11" id="KW-0057">Aromatic amino acid biosynthesis</keyword>
<comment type="pathway">
    <text evidence="3">Metabolic intermediate biosynthesis; chorismate biosynthesis; chorismate from D-erythrose 4-phosphate and phosphoenolpyruvate: step 5/7.</text>
</comment>
<dbReference type="GO" id="GO:0005524">
    <property type="term" value="F:ATP binding"/>
    <property type="evidence" value="ECO:0007669"/>
    <property type="project" value="UniProtKB-KW"/>
</dbReference>
<dbReference type="FunFam" id="3.40.50.300:FF:001033">
    <property type="entry name" value="Shikimate kinase 2, chloroplastic"/>
    <property type="match status" value="1"/>
</dbReference>
<evidence type="ECO:0000256" key="12">
    <source>
        <dbReference type="ARBA" id="ARBA00048567"/>
    </source>
</evidence>
<keyword evidence="10" id="KW-0067">ATP-binding</keyword>
<dbReference type="InterPro" id="IPR027417">
    <property type="entry name" value="P-loop_NTPase"/>
</dbReference>
<comment type="catalytic activity">
    <reaction evidence="12">
        <text>shikimate + ATP = 3-phosphoshikimate + ADP + H(+)</text>
        <dbReference type="Rhea" id="RHEA:13121"/>
        <dbReference type="ChEBI" id="CHEBI:15378"/>
        <dbReference type="ChEBI" id="CHEBI:30616"/>
        <dbReference type="ChEBI" id="CHEBI:36208"/>
        <dbReference type="ChEBI" id="CHEBI:145989"/>
        <dbReference type="ChEBI" id="CHEBI:456216"/>
        <dbReference type="EC" id="2.7.1.71"/>
    </reaction>
</comment>
<dbReference type="GO" id="GO:0004765">
    <property type="term" value="F:shikimate kinase activity"/>
    <property type="evidence" value="ECO:0007669"/>
    <property type="project" value="UniProtKB-EC"/>
</dbReference>
<dbReference type="InterPro" id="IPR023000">
    <property type="entry name" value="Shikimate_kinase_CS"/>
</dbReference>
<gene>
    <name evidence="14" type="ORF">Rsub_01956</name>
</gene>
<comment type="function">
    <text evidence="1">Catalyzes the specific phosphorylation of the 3-hydroxyl group of shikimic acid using ATP as a cosubstrate.</text>
</comment>
<evidence type="ECO:0000256" key="8">
    <source>
        <dbReference type="ARBA" id="ARBA00022741"/>
    </source>
</evidence>
<dbReference type="HAMAP" id="MF_00109">
    <property type="entry name" value="Shikimate_kinase"/>
    <property type="match status" value="1"/>
</dbReference>
<dbReference type="InterPro" id="IPR000623">
    <property type="entry name" value="Shikimate_kinase/TSH1"/>
</dbReference>
<evidence type="ECO:0000256" key="4">
    <source>
        <dbReference type="ARBA" id="ARBA00006997"/>
    </source>
</evidence>
<dbReference type="CDD" id="cd00464">
    <property type="entry name" value="SK"/>
    <property type="match status" value="1"/>
</dbReference>
<dbReference type="Pfam" id="PF01202">
    <property type="entry name" value="SKI"/>
    <property type="match status" value="1"/>
</dbReference>
<comment type="subcellular location">
    <subcellularLocation>
        <location evidence="2">Plastid</location>
        <location evidence="2">Chloroplast</location>
    </subcellularLocation>
</comment>
<comment type="caution">
    <text evidence="14">The sequence shown here is derived from an EMBL/GenBank/DDBJ whole genome shotgun (WGS) entry which is preliminary data.</text>
</comment>
<dbReference type="GO" id="GO:0005829">
    <property type="term" value="C:cytosol"/>
    <property type="evidence" value="ECO:0007669"/>
    <property type="project" value="TreeGrafter"/>
</dbReference>
<dbReference type="PRINTS" id="PR01100">
    <property type="entry name" value="SHIKIMTKNASE"/>
</dbReference>
<keyword evidence="7" id="KW-0808">Transferase</keyword>
<dbReference type="Proteomes" id="UP000247498">
    <property type="component" value="Unassembled WGS sequence"/>
</dbReference>